<dbReference type="WBParaSite" id="TCONS_00011117.p1">
    <property type="protein sequence ID" value="TCONS_00011117.p1"/>
    <property type="gene ID" value="XLOC_005219"/>
</dbReference>
<dbReference type="CDD" id="cd05382">
    <property type="entry name" value="CAP_GAPR1-like"/>
    <property type="match status" value="1"/>
</dbReference>
<dbReference type="Proteomes" id="UP000035681">
    <property type="component" value="Unplaced"/>
</dbReference>
<evidence type="ECO:0000259" key="1">
    <source>
        <dbReference type="SMART" id="SM00198"/>
    </source>
</evidence>
<dbReference type="Gene3D" id="3.40.33.10">
    <property type="entry name" value="CAP"/>
    <property type="match status" value="5"/>
</dbReference>
<name>A0AAF5I241_STRER</name>
<accession>A0AAF5I241</accession>
<dbReference type="PANTHER" id="PTHR10334">
    <property type="entry name" value="CYSTEINE-RICH SECRETORY PROTEIN-RELATED"/>
    <property type="match status" value="1"/>
</dbReference>
<dbReference type="InterPro" id="IPR034113">
    <property type="entry name" value="SCP_GAPR1-like"/>
</dbReference>
<dbReference type="InterPro" id="IPR001283">
    <property type="entry name" value="CRISP-related"/>
</dbReference>
<feature type="domain" description="SCP" evidence="1">
    <location>
        <begin position="616"/>
        <end position="745"/>
    </location>
</feature>
<feature type="domain" description="SCP" evidence="1">
    <location>
        <begin position="874"/>
        <end position="998"/>
    </location>
</feature>
<feature type="domain" description="SCP" evidence="1">
    <location>
        <begin position="121"/>
        <end position="250"/>
    </location>
</feature>
<dbReference type="SMART" id="SM00198">
    <property type="entry name" value="SCP"/>
    <property type="match status" value="5"/>
</dbReference>
<organism evidence="2 3">
    <name type="scientific">Strongyloides stercoralis</name>
    <name type="common">Threadworm</name>
    <dbReference type="NCBI Taxonomy" id="6248"/>
    <lineage>
        <taxon>Eukaryota</taxon>
        <taxon>Metazoa</taxon>
        <taxon>Ecdysozoa</taxon>
        <taxon>Nematoda</taxon>
        <taxon>Chromadorea</taxon>
        <taxon>Rhabditida</taxon>
        <taxon>Tylenchina</taxon>
        <taxon>Panagrolaimomorpha</taxon>
        <taxon>Strongyloidoidea</taxon>
        <taxon>Strongyloididae</taxon>
        <taxon>Strongyloides</taxon>
    </lineage>
</organism>
<dbReference type="Pfam" id="PF00188">
    <property type="entry name" value="CAP"/>
    <property type="match status" value="5"/>
</dbReference>
<feature type="domain" description="SCP" evidence="1">
    <location>
        <begin position="383"/>
        <end position="512"/>
    </location>
</feature>
<evidence type="ECO:0000313" key="2">
    <source>
        <dbReference type="Proteomes" id="UP000035681"/>
    </source>
</evidence>
<reference evidence="3" key="1">
    <citation type="submission" date="2024-02" db="UniProtKB">
        <authorList>
            <consortium name="WormBaseParasite"/>
        </authorList>
    </citation>
    <scope>IDENTIFICATION</scope>
</reference>
<evidence type="ECO:0000313" key="3">
    <source>
        <dbReference type="WBParaSite" id="TCONS_00011117.p1"/>
    </source>
</evidence>
<dbReference type="SUPFAM" id="SSF55797">
    <property type="entry name" value="PR-1-like"/>
    <property type="match status" value="5"/>
</dbReference>
<proteinExistence type="predicted"/>
<dbReference type="InterPro" id="IPR035940">
    <property type="entry name" value="CAP_sf"/>
</dbReference>
<dbReference type="InterPro" id="IPR014044">
    <property type="entry name" value="CAP_dom"/>
</dbReference>
<keyword evidence="2" id="KW-1185">Reference proteome</keyword>
<feature type="domain" description="SCP" evidence="1">
    <location>
        <begin position="1133"/>
        <end position="1263"/>
    </location>
</feature>
<protein>
    <submittedName>
        <fullName evidence="3">SCP domain-containing protein</fullName>
    </submittedName>
</protein>
<sequence>KVLPSSRGYNFNRVGFMYQEEYNETRIYSVQQYCIHMTVKKNIGTKYNCNGKYFSTFDSAFQYIHSLNRKNPQRYPIKKVNPYKDFNIKQYLGTNLPSLYIWKSLWGKCDYMCYSFDNFAVLKNKYIDEINLLRNYHRVNPLVKDEKLMRLAQKHAERMARTGRLLSLSRLLPFGETFGATFYLAGNTLVNKWYQEIKYYSYANAKSLKHLTMFTQIVWKNSKLIGVGVVRRNQILYVVFRFYPKGNVKNKFNANVNLIFINVEKVLSNKGRNNLNLFDPTYKSKYDETKIYVVHQYCIQMAIKQNNDYNCIGKYFLTFEEAYAFIKLLHKKNPKRYPIKKVNPYENFNIQKYLGTNMPSLYIWRSLWGKCDYICYSFNHFELLKAKYVEEINLLRKYHLTSPLLVDNKLMKLAQKHAEKMAKTGKLLSLSRFSFYGETIGAIFYLAGNTMINKWYQESKYYNYASGKPSKHLKSFTQLVWKKSRKIGIGIAKKDHTLFIVCRFYPKGNAQIQSSNNLLKNVNEGNIKIENKVDIVDLLSIKKYNFNGRHVYKCNGSYASILLKHSIINPPPLNTNPYSNFNIQSYINSRGKSYYIWRAVWNGCSYECFSQKNYGIFKEKIFKEINFLRRYHGCNPLVSNGYLTRLAQKHANKMAKLGKLVSLAKFSPFGEVYGAMFYLAGNAIVNKWYDENRFYDFKNHTPTKKSKMFIQLIWKNTKQIGIGVVRKGDSIFVVCRFYPKANALFALLLSFTSVFLQVSNGSLIRRRPSSGRSRSSLRNQRFFIYKIQLGGRDRFYCNGKFFITFDVAFQHLMRVQPRLMRDGSLKNSVQLRHLHIQSVIGTSSLGKKIWKKVWGKCDISCFILTDISKFKAKVYEQMLLTRRLHHSGVLLLNDKLSREAQKRAEKMAKYGKYITTPWWYRYGETHGIVYAPLASTVVSKWYNEGKYYDYQNNKPREGLGSFSQLVWKGSKMVGIGVAKKNDELYVVCLYYPKGNKKGQFGSNLKCGEILAQSPRLSRKHTSCSGVVEESILLKDAEVVFRVNSHKLYRKEYKGRQMFVCNSQYYSSFDEAVECLKKVNLAFRNQKSKNRLSKDPYEEFNIQCYLGTTYLGNKIWRKVWKDCDYKCFSPFNYKVLKMKLVEEMNEIRKHYNSPPLSYSATLSKLAAKHAAKMAKYGLVPYYTHNPFYNTLSGAVLYLAANTMVNKWYEESKYFDFINFKPRKGLSAFTQLVWKSTRSVGVGVAGKNHVLYIVFAFYPKGNAKNKFSKNVFSRQE</sequence>
<dbReference type="AlphaFoldDB" id="A0AAF5I241"/>